<keyword evidence="3" id="KW-1185">Reference proteome</keyword>
<evidence type="ECO:0000256" key="1">
    <source>
        <dbReference type="SAM" id="MobiDB-lite"/>
    </source>
</evidence>
<protein>
    <submittedName>
        <fullName evidence="2">Uncharacterized protein</fullName>
    </submittedName>
</protein>
<evidence type="ECO:0000313" key="3">
    <source>
        <dbReference type="Proteomes" id="UP000314294"/>
    </source>
</evidence>
<organism evidence="2 3">
    <name type="scientific">Liparis tanakae</name>
    <name type="common">Tanaka's snailfish</name>
    <dbReference type="NCBI Taxonomy" id="230148"/>
    <lineage>
        <taxon>Eukaryota</taxon>
        <taxon>Metazoa</taxon>
        <taxon>Chordata</taxon>
        <taxon>Craniata</taxon>
        <taxon>Vertebrata</taxon>
        <taxon>Euteleostomi</taxon>
        <taxon>Actinopterygii</taxon>
        <taxon>Neopterygii</taxon>
        <taxon>Teleostei</taxon>
        <taxon>Neoteleostei</taxon>
        <taxon>Acanthomorphata</taxon>
        <taxon>Eupercaria</taxon>
        <taxon>Perciformes</taxon>
        <taxon>Cottioidei</taxon>
        <taxon>Cottales</taxon>
        <taxon>Liparidae</taxon>
        <taxon>Liparis</taxon>
    </lineage>
</organism>
<reference evidence="2 3" key="1">
    <citation type="submission" date="2019-03" db="EMBL/GenBank/DDBJ databases">
        <title>First draft genome of Liparis tanakae, snailfish: a comprehensive survey of snailfish specific genes.</title>
        <authorList>
            <person name="Kim W."/>
            <person name="Song I."/>
            <person name="Jeong J.-H."/>
            <person name="Kim D."/>
            <person name="Kim S."/>
            <person name="Ryu S."/>
            <person name="Song J.Y."/>
            <person name="Lee S.K."/>
        </authorList>
    </citation>
    <scope>NUCLEOTIDE SEQUENCE [LARGE SCALE GENOMIC DNA]</scope>
    <source>
        <tissue evidence="2">Muscle</tissue>
    </source>
</reference>
<proteinExistence type="predicted"/>
<comment type="caution">
    <text evidence="2">The sequence shown here is derived from an EMBL/GenBank/DDBJ whole genome shotgun (WGS) entry which is preliminary data.</text>
</comment>
<dbReference type="EMBL" id="SRLO01000016">
    <property type="protein sequence ID" value="TNN86283.1"/>
    <property type="molecule type" value="Genomic_DNA"/>
</dbReference>
<gene>
    <name evidence="2" type="ORF">EYF80_003368</name>
</gene>
<evidence type="ECO:0000313" key="2">
    <source>
        <dbReference type="EMBL" id="TNN86283.1"/>
    </source>
</evidence>
<feature type="region of interest" description="Disordered" evidence="1">
    <location>
        <begin position="118"/>
        <end position="140"/>
    </location>
</feature>
<name>A0A4Z2J9C3_9TELE</name>
<dbReference type="Proteomes" id="UP000314294">
    <property type="component" value="Unassembled WGS sequence"/>
</dbReference>
<accession>A0A4Z2J9C3</accession>
<sequence>MWLYKTHSLPSVHGFEPKLHFRRLALGGAALEQSTSSEPSWQSGRPSQTRLLEMQRRRSLQRKRSCARTVDLVGAIVAVRASVTDQIPGDAATPVFTAEYTALSPSCTSGRLLQLQEELRSDSRPHRSHRGSQGVRHRPDPWRRSYAGLYSVIHGFEPKLHFRRLALGGAALGQSTSSEPSWQSGRPSQTRLLETQLRRSNVLTGPFRVPEQTTGPDVEGDVSPDASCRQVQQLFGLASHHAHGEDFVFLQPEDVTPQPVHDCSTVTLSP</sequence>
<dbReference type="AlphaFoldDB" id="A0A4Z2J9C3"/>